<evidence type="ECO:0000313" key="3">
    <source>
        <dbReference type="Proteomes" id="UP001254813"/>
    </source>
</evidence>
<gene>
    <name evidence="2" type="ORF">NDI79_02185</name>
</gene>
<sequence length="59" mass="5626">MRGKLAAAVGVLVALAGVVSVATTGGELSEAVMWGVAALVPAGIVALGALPSGYSTDDN</sequence>
<keyword evidence="3" id="KW-1185">Reference proteome</keyword>
<protein>
    <submittedName>
        <fullName evidence="2">Uncharacterized protein</fullName>
    </submittedName>
</protein>
<accession>A0ABU2FWQ7</accession>
<organism evidence="2 3">
    <name type="scientific">Halogeometricum luteum</name>
    <dbReference type="NCBI Taxonomy" id="2950537"/>
    <lineage>
        <taxon>Archaea</taxon>
        <taxon>Methanobacteriati</taxon>
        <taxon>Methanobacteriota</taxon>
        <taxon>Stenosarchaea group</taxon>
        <taxon>Halobacteria</taxon>
        <taxon>Halobacteriales</taxon>
        <taxon>Haloferacaceae</taxon>
        <taxon>Halogeometricum</taxon>
    </lineage>
</organism>
<comment type="caution">
    <text evidence="2">The sequence shown here is derived from an EMBL/GenBank/DDBJ whole genome shotgun (WGS) entry which is preliminary data.</text>
</comment>
<dbReference type="EMBL" id="JAMQOQ010000001">
    <property type="protein sequence ID" value="MDS0292977.1"/>
    <property type="molecule type" value="Genomic_DNA"/>
</dbReference>
<evidence type="ECO:0000313" key="2">
    <source>
        <dbReference type="EMBL" id="MDS0292977.1"/>
    </source>
</evidence>
<evidence type="ECO:0000256" key="1">
    <source>
        <dbReference type="SAM" id="Phobius"/>
    </source>
</evidence>
<keyword evidence="1" id="KW-0812">Transmembrane</keyword>
<proteinExistence type="predicted"/>
<reference evidence="2 3" key="1">
    <citation type="submission" date="2022-06" db="EMBL/GenBank/DDBJ databases">
        <title>Halogeometricum sp. a new haloarchaeum isolate from saline soil.</title>
        <authorList>
            <person name="Strakova D."/>
            <person name="Galisteo C."/>
            <person name="Sanchez-Porro C."/>
            <person name="Ventosa A."/>
        </authorList>
    </citation>
    <scope>NUCLEOTIDE SEQUENCE [LARGE SCALE GENOMIC DNA]</scope>
    <source>
        <strain evidence="3">S3BR25-2</strain>
    </source>
</reference>
<dbReference type="RefSeq" id="WP_310926813.1">
    <property type="nucleotide sequence ID" value="NZ_JAMQOQ010000001.1"/>
</dbReference>
<feature type="transmembrane region" description="Helical" evidence="1">
    <location>
        <begin position="31"/>
        <end position="50"/>
    </location>
</feature>
<keyword evidence="1" id="KW-0472">Membrane</keyword>
<dbReference type="Proteomes" id="UP001254813">
    <property type="component" value="Unassembled WGS sequence"/>
</dbReference>
<name>A0ABU2FWQ7_9EURY</name>
<keyword evidence="1" id="KW-1133">Transmembrane helix</keyword>